<dbReference type="PANTHER" id="PTHR46696:SF1">
    <property type="entry name" value="CYTOCHROME P450 YJIB-RELATED"/>
    <property type="match status" value="1"/>
</dbReference>
<dbReference type="RefSeq" id="WP_135445620.1">
    <property type="nucleotide sequence ID" value="NZ_SRLE01000011.1"/>
</dbReference>
<dbReference type="InterPro" id="IPR002397">
    <property type="entry name" value="Cyt_P450_B"/>
</dbReference>
<accession>A0A4Z0LXX5</accession>
<dbReference type="AlphaFoldDB" id="A0A4Z0LXX5"/>
<comment type="caution">
    <text evidence="4">The sequence shown here is derived from an EMBL/GenBank/DDBJ whole genome shotgun (WGS) entry which is preliminary data.</text>
</comment>
<organism evidence="4 5">
    <name type="scientific">Mangrovimicrobium sediminis</name>
    <dbReference type="NCBI Taxonomy" id="2562682"/>
    <lineage>
        <taxon>Bacteria</taxon>
        <taxon>Pseudomonadati</taxon>
        <taxon>Pseudomonadota</taxon>
        <taxon>Gammaproteobacteria</taxon>
        <taxon>Cellvibrionales</taxon>
        <taxon>Halieaceae</taxon>
        <taxon>Mangrovimicrobium</taxon>
    </lineage>
</organism>
<dbReference type="Pfam" id="PF00067">
    <property type="entry name" value="p450"/>
    <property type="match status" value="1"/>
</dbReference>
<keyword evidence="3" id="KW-0408">Iron</keyword>
<dbReference type="PRINTS" id="PR00359">
    <property type="entry name" value="BP450"/>
</dbReference>
<sequence>MNDASAARCPMHDNIDRRKSAKIAAENTHPDPGSHWVQGGEMARSILRNKQAVQAGAGAESLTYDNPEHAPVFFLNGEDHFNKRRKTQRFLSPKAVTEQHYKIMEKITGELLGKFRQQGQAKLEDISFQLAIEVVGEILGLTESDQAARARRIQRVLYASIASHKPGLAGKLLNLKRAFHTGVFFLFDVRPAIQARRKAPREDAISFYLDEGYSNLSIVIECLTYGTAGMLTTREFIVMAAWYLFENAELRERFLGGDMKEQMAILMEILRLEPVAAKVQRRVHEEVSGLGDKPLPAGELYGIDIRAANIDEAIVGECPFALDPERAKRVRDTGRYLSFSDGPHNCPGWQVALHETRIFLAELFRLPGLRLEREPDISWNPSLGSYELRNAEISCDPA</sequence>
<comment type="cofactor">
    <cofactor evidence="1">
        <name>heme</name>
        <dbReference type="ChEBI" id="CHEBI:30413"/>
    </cofactor>
</comment>
<dbReference type="InterPro" id="IPR036396">
    <property type="entry name" value="Cyt_P450_sf"/>
</dbReference>
<dbReference type="InterPro" id="IPR017972">
    <property type="entry name" value="Cyt_P450_CS"/>
</dbReference>
<keyword evidence="5" id="KW-1185">Reference proteome</keyword>
<dbReference type="OrthoDB" id="9764248at2"/>
<reference evidence="4 5" key="1">
    <citation type="submission" date="2019-04" db="EMBL/GenBank/DDBJ databases">
        <title>Taxonomy of novel Haliea sp. from mangrove soil of West Coast of India.</title>
        <authorList>
            <person name="Verma A."/>
            <person name="Kumar P."/>
            <person name="Krishnamurthi S."/>
        </authorList>
    </citation>
    <scope>NUCLEOTIDE SEQUENCE [LARGE SCALE GENOMIC DNA]</scope>
    <source>
        <strain evidence="4 5">SAOS-164</strain>
    </source>
</reference>
<gene>
    <name evidence="4" type="ORF">E4634_15780</name>
</gene>
<evidence type="ECO:0000313" key="5">
    <source>
        <dbReference type="Proteomes" id="UP000298050"/>
    </source>
</evidence>
<evidence type="ECO:0000256" key="1">
    <source>
        <dbReference type="ARBA" id="ARBA00001971"/>
    </source>
</evidence>
<keyword evidence="3" id="KW-0479">Metal-binding</keyword>
<dbReference type="InterPro" id="IPR001128">
    <property type="entry name" value="Cyt_P450"/>
</dbReference>
<dbReference type="GO" id="GO:0020037">
    <property type="term" value="F:heme binding"/>
    <property type="evidence" value="ECO:0007669"/>
    <property type="project" value="InterPro"/>
</dbReference>
<dbReference type="GO" id="GO:0004497">
    <property type="term" value="F:monooxygenase activity"/>
    <property type="evidence" value="ECO:0007669"/>
    <property type="project" value="UniProtKB-KW"/>
</dbReference>
<dbReference type="Proteomes" id="UP000298050">
    <property type="component" value="Unassembled WGS sequence"/>
</dbReference>
<keyword evidence="3" id="KW-0349">Heme</keyword>
<comment type="similarity">
    <text evidence="2 3">Belongs to the cytochrome P450 family.</text>
</comment>
<keyword evidence="3" id="KW-0560">Oxidoreductase</keyword>
<dbReference type="SUPFAM" id="SSF48264">
    <property type="entry name" value="Cytochrome P450"/>
    <property type="match status" value="1"/>
</dbReference>
<name>A0A4Z0LXX5_9GAMM</name>
<dbReference type="GO" id="GO:0016705">
    <property type="term" value="F:oxidoreductase activity, acting on paired donors, with incorporation or reduction of molecular oxygen"/>
    <property type="evidence" value="ECO:0007669"/>
    <property type="project" value="InterPro"/>
</dbReference>
<keyword evidence="3" id="KW-0503">Monooxygenase</keyword>
<dbReference type="PANTHER" id="PTHR46696">
    <property type="entry name" value="P450, PUTATIVE (EUROFUNG)-RELATED"/>
    <property type="match status" value="1"/>
</dbReference>
<dbReference type="CDD" id="cd00302">
    <property type="entry name" value="cytochrome_P450"/>
    <property type="match status" value="1"/>
</dbReference>
<protein>
    <submittedName>
        <fullName evidence="4">Cytochrome P450</fullName>
    </submittedName>
</protein>
<dbReference type="GO" id="GO:0005506">
    <property type="term" value="F:iron ion binding"/>
    <property type="evidence" value="ECO:0007669"/>
    <property type="project" value="InterPro"/>
</dbReference>
<dbReference type="PROSITE" id="PS00086">
    <property type="entry name" value="CYTOCHROME_P450"/>
    <property type="match status" value="1"/>
</dbReference>
<evidence type="ECO:0000256" key="2">
    <source>
        <dbReference type="ARBA" id="ARBA00010617"/>
    </source>
</evidence>
<dbReference type="EMBL" id="SRLE01000011">
    <property type="protein sequence ID" value="TGD72131.1"/>
    <property type="molecule type" value="Genomic_DNA"/>
</dbReference>
<evidence type="ECO:0000256" key="3">
    <source>
        <dbReference type="RuleBase" id="RU000461"/>
    </source>
</evidence>
<evidence type="ECO:0000313" key="4">
    <source>
        <dbReference type="EMBL" id="TGD72131.1"/>
    </source>
</evidence>
<proteinExistence type="inferred from homology"/>
<dbReference type="Gene3D" id="1.10.630.10">
    <property type="entry name" value="Cytochrome P450"/>
    <property type="match status" value="1"/>
</dbReference>